<dbReference type="GO" id="GO:0006420">
    <property type="term" value="P:arginyl-tRNA aminoacylation"/>
    <property type="evidence" value="ECO:0007669"/>
    <property type="project" value="InterPro"/>
</dbReference>
<dbReference type="NCBIfam" id="NF006827">
    <property type="entry name" value="PRK09348.1"/>
    <property type="match status" value="1"/>
</dbReference>
<evidence type="ECO:0000256" key="5">
    <source>
        <dbReference type="ARBA" id="ARBA00022741"/>
    </source>
</evidence>
<reference evidence="13 14" key="1">
    <citation type="submission" date="2015-07" db="EMBL/GenBank/DDBJ databases">
        <title>Whole genome sequence of Ardenticatena maritima DSM 23922.</title>
        <authorList>
            <person name="Hemp J."/>
            <person name="Ward L.M."/>
            <person name="Pace L.A."/>
            <person name="Fischer W.W."/>
        </authorList>
    </citation>
    <scope>NUCLEOTIDE SEQUENCE [LARGE SCALE GENOMIC DNA]</scope>
    <source>
        <strain evidence="13 14">110S</strain>
    </source>
</reference>
<keyword evidence="6 11" id="KW-0067">ATP-binding</keyword>
<dbReference type="Pfam" id="PF02092">
    <property type="entry name" value="tRNA_synt_2f"/>
    <property type="match status" value="1"/>
</dbReference>
<dbReference type="SUPFAM" id="SSF109604">
    <property type="entry name" value="HD-domain/PDEase-like"/>
    <property type="match status" value="1"/>
</dbReference>
<evidence type="ECO:0000256" key="3">
    <source>
        <dbReference type="ARBA" id="ARBA00022490"/>
    </source>
</evidence>
<evidence type="ECO:0000256" key="1">
    <source>
        <dbReference type="ARBA" id="ARBA00004496"/>
    </source>
</evidence>
<evidence type="ECO:0000256" key="8">
    <source>
        <dbReference type="ARBA" id="ARBA00023146"/>
    </source>
</evidence>
<evidence type="ECO:0000256" key="10">
    <source>
        <dbReference type="HAMAP-Rule" id="MF_00254"/>
    </source>
</evidence>
<proteinExistence type="inferred from homology"/>
<dbReference type="GO" id="GO:0004814">
    <property type="term" value="F:arginine-tRNA ligase activity"/>
    <property type="evidence" value="ECO:0007669"/>
    <property type="project" value="InterPro"/>
</dbReference>
<dbReference type="GO" id="GO:0005524">
    <property type="term" value="F:ATP binding"/>
    <property type="evidence" value="ECO:0007669"/>
    <property type="project" value="UniProtKB-UniRule"/>
</dbReference>
<evidence type="ECO:0000259" key="12">
    <source>
        <dbReference type="Pfam" id="PF05746"/>
    </source>
</evidence>
<evidence type="ECO:0000313" key="14">
    <source>
        <dbReference type="Proteomes" id="UP000050502"/>
    </source>
</evidence>
<dbReference type="NCBIfam" id="NF011499">
    <property type="entry name" value="PRK14908.1"/>
    <property type="match status" value="1"/>
</dbReference>
<comment type="subcellular location">
    <subcellularLocation>
        <location evidence="1 11">Cytoplasm</location>
    </subcellularLocation>
</comment>
<evidence type="ECO:0000256" key="4">
    <source>
        <dbReference type="ARBA" id="ARBA00022598"/>
    </source>
</evidence>
<dbReference type="AlphaFoldDB" id="A0A0P6Y5H3"/>
<dbReference type="HAMAP" id="MF_00254">
    <property type="entry name" value="Gly_tRNA_synth_alpha"/>
    <property type="match status" value="1"/>
</dbReference>
<dbReference type="Gene3D" id="3.30.930.10">
    <property type="entry name" value="Bira Bifunctional Protein, Domain 2"/>
    <property type="match status" value="1"/>
</dbReference>
<keyword evidence="7 11" id="KW-0648">Protein biosynthesis</keyword>
<comment type="catalytic activity">
    <reaction evidence="9 11">
        <text>tRNA(Gly) + glycine + ATP = glycyl-tRNA(Gly) + AMP + diphosphate</text>
        <dbReference type="Rhea" id="RHEA:16013"/>
        <dbReference type="Rhea" id="RHEA-COMP:9664"/>
        <dbReference type="Rhea" id="RHEA-COMP:9683"/>
        <dbReference type="ChEBI" id="CHEBI:30616"/>
        <dbReference type="ChEBI" id="CHEBI:33019"/>
        <dbReference type="ChEBI" id="CHEBI:57305"/>
        <dbReference type="ChEBI" id="CHEBI:78442"/>
        <dbReference type="ChEBI" id="CHEBI:78522"/>
        <dbReference type="ChEBI" id="CHEBI:456215"/>
        <dbReference type="EC" id="6.1.1.14"/>
    </reaction>
</comment>
<dbReference type="Pfam" id="PF05746">
    <property type="entry name" value="DALR_1"/>
    <property type="match status" value="1"/>
</dbReference>
<dbReference type="InterPro" id="IPR045864">
    <property type="entry name" value="aa-tRNA-synth_II/BPL/LPL"/>
</dbReference>
<dbReference type="PANTHER" id="PTHR30075">
    <property type="entry name" value="GLYCYL-TRNA SYNTHETASE"/>
    <property type="match status" value="1"/>
</dbReference>
<dbReference type="GO" id="GO:0005829">
    <property type="term" value="C:cytosol"/>
    <property type="evidence" value="ECO:0007669"/>
    <property type="project" value="TreeGrafter"/>
</dbReference>
<keyword evidence="3 11" id="KW-0963">Cytoplasm</keyword>
<dbReference type="PROSITE" id="PS50861">
    <property type="entry name" value="AA_TRNA_LIGASE_II_GLYAB"/>
    <property type="match status" value="2"/>
</dbReference>
<dbReference type="Pfam" id="PF02091">
    <property type="entry name" value="tRNA-synt_2e"/>
    <property type="match status" value="1"/>
</dbReference>
<evidence type="ECO:0000313" key="13">
    <source>
        <dbReference type="EMBL" id="KPL87102.1"/>
    </source>
</evidence>
<dbReference type="PATRIC" id="fig|872965.6.peg.2682"/>
<keyword evidence="5 11" id="KW-0547">Nucleotide-binding</keyword>
<dbReference type="InterPro" id="IPR015944">
    <property type="entry name" value="Gly-tRNA-synth_bsu"/>
</dbReference>
<dbReference type="Gene3D" id="1.20.58.180">
    <property type="entry name" value="Class II aaRS and biotin synthetases, domain 2"/>
    <property type="match status" value="1"/>
</dbReference>
<dbReference type="FunFam" id="3.30.930.10:FF:000006">
    <property type="entry name" value="Glycine--tRNA ligase alpha subunit"/>
    <property type="match status" value="1"/>
</dbReference>
<dbReference type="EC" id="6.1.1.14" evidence="11"/>
<organism evidence="13 14">
    <name type="scientific">Ardenticatena maritima</name>
    <dbReference type="NCBI Taxonomy" id="872965"/>
    <lineage>
        <taxon>Bacteria</taxon>
        <taxon>Bacillati</taxon>
        <taxon>Chloroflexota</taxon>
        <taxon>Ardenticatenia</taxon>
        <taxon>Ardenticatenales</taxon>
        <taxon>Ardenticatenaceae</taxon>
        <taxon>Ardenticatena</taxon>
    </lineage>
</organism>
<comment type="subunit">
    <text evidence="11">Tetramer of two alpha and two beta subunits.</text>
</comment>
<dbReference type="Proteomes" id="UP000050502">
    <property type="component" value="Unassembled WGS sequence"/>
</dbReference>
<comment type="similarity">
    <text evidence="2 11">Belongs to the class-II aminoacyl-tRNA synthetase family.</text>
</comment>
<dbReference type="GO" id="GO:0006426">
    <property type="term" value="P:glycyl-tRNA aminoacylation"/>
    <property type="evidence" value="ECO:0007669"/>
    <property type="project" value="UniProtKB-UniRule"/>
</dbReference>
<keyword evidence="8 11" id="KW-0030">Aminoacyl-tRNA synthetase</keyword>
<dbReference type="NCBIfam" id="TIGR00211">
    <property type="entry name" value="glyS"/>
    <property type="match status" value="1"/>
</dbReference>
<dbReference type="InterPro" id="IPR008909">
    <property type="entry name" value="DALR_anticod-bd"/>
</dbReference>
<dbReference type="NCBIfam" id="TIGR00388">
    <property type="entry name" value="glyQ"/>
    <property type="match status" value="1"/>
</dbReference>
<accession>A0A0P6Y5H3</accession>
<protein>
    <recommendedName>
        <fullName evidence="10 11">Multifunctional fusion protein</fullName>
    </recommendedName>
    <domain>
        <recommendedName>
            <fullName evidence="11">Glycine--tRNA ligase beta subunit</fullName>
            <ecNumber evidence="11">6.1.1.14</ecNumber>
        </recommendedName>
        <alternativeName>
            <fullName evidence="11">Glycyl-tRNA synthetase beta subunit</fullName>
            <shortName evidence="11">GlyRS</shortName>
        </alternativeName>
    </domain>
    <domain>
        <recommendedName>
            <fullName evidence="10">Glycine--tRNA ligase alpha subunit</fullName>
        </recommendedName>
        <alternativeName>
            <fullName evidence="10">Glycyl-tRNA synthetase alpha subunit</fullName>
        </alternativeName>
    </domain>
</protein>
<evidence type="ECO:0000256" key="9">
    <source>
        <dbReference type="ARBA" id="ARBA00047937"/>
    </source>
</evidence>
<dbReference type="HAMAP" id="MF_00255">
    <property type="entry name" value="Gly_tRNA_synth_beta"/>
    <property type="match status" value="1"/>
</dbReference>
<feature type="domain" description="DALR anticodon binding" evidence="12">
    <location>
        <begin position="890"/>
        <end position="981"/>
    </location>
</feature>
<name>A0A0P6Y5H3_9CHLR</name>
<dbReference type="PRINTS" id="PR01044">
    <property type="entry name" value="TRNASYNTHGA"/>
</dbReference>
<dbReference type="RefSeq" id="WP_060687601.1">
    <property type="nucleotide sequence ID" value="NZ_LGKN01000006.1"/>
</dbReference>
<evidence type="ECO:0000256" key="2">
    <source>
        <dbReference type="ARBA" id="ARBA00008226"/>
    </source>
</evidence>
<dbReference type="PANTHER" id="PTHR30075:SF2">
    <property type="entry name" value="GLYCINE--TRNA LIGASE, CHLOROPLASTIC_MITOCHONDRIAL 2"/>
    <property type="match status" value="1"/>
</dbReference>
<dbReference type="InterPro" id="IPR006194">
    <property type="entry name" value="Gly-tRNA-synth_heterodimer"/>
</dbReference>
<comment type="caution">
    <text evidence="13">The sequence shown here is derived from an EMBL/GenBank/DDBJ whole genome shotgun (WGS) entry which is preliminary data.</text>
</comment>
<dbReference type="GO" id="GO:0004820">
    <property type="term" value="F:glycine-tRNA ligase activity"/>
    <property type="evidence" value="ECO:0007669"/>
    <property type="project" value="UniProtKB-UniRule"/>
</dbReference>
<gene>
    <name evidence="10" type="primary">glyQ</name>
    <name evidence="11" type="synonym">glyS</name>
    <name evidence="13" type="ORF">SE16_11105</name>
</gene>
<keyword evidence="4 11" id="KW-0436">Ligase</keyword>
<evidence type="ECO:0000256" key="6">
    <source>
        <dbReference type="ARBA" id="ARBA00022840"/>
    </source>
</evidence>
<dbReference type="CDD" id="cd00733">
    <property type="entry name" value="GlyRS_alpha_core"/>
    <property type="match status" value="1"/>
</dbReference>
<dbReference type="SUPFAM" id="SSF55681">
    <property type="entry name" value="Class II aaRS and biotin synthetases"/>
    <property type="match status" value="1"/>
</dbReference>
<dbReference type="InterPro" id="IPR002310">
    <property type="entry name" value="Gly-tRNA_ligase_asu"/>
</dbReference>
<dbReference type="EMBL" id="LGKN01000006">
    <property type="protein sequence ID" value="KPL87102.1"/>
    <property type="molecule type" value="Genomic_DNA"/>
</dbReference>
<evidence type="ECO:0000256" key="11">
    <source>
        <dbReference type="HAMAP-Rule" id="MF_00255"/>
    </source>
</evidence>
<evidence type="ECO:0000256" key="7">
    <source>
        <dbReference type="ARBA" id="ARBA00022917"/>
    </source>
</evidence>
<sequence>MSDQLTFQDMILRLQDYWAKTGCLLWQPYNTEVGAGTMNPATFLRVLGPEPWNVGYVEPSVRPDDSRYGENPNRIQMHTQYQVILKPDPGNPQELYLGSLEALGIDLSKNDVRFVEDNWESPALGAWGLGWEVWLNGLEITQFTYFQQAGGFNLDPVAVEITYGLERIIMALQGVDHFKKIIYAPGITYDEVLGQNEYEMSVYNLDAANVERVAQLFDLYEAEAKMLIEQRLPIPAYSYMLKTSHTFNILDARGAIGVTERQRYFQRMRDLARDVARLWLEKREEMGFPLGTITPPDVKVPPRPAWVLDKPQTFVLEIGSEELPADNVPLAVAQLRERVPTLLSDLRLDYERVRVEGTPRRLAVIVEGMSPRQRDEEKVVKGPPARIAFDAEGNPTKAALGFARSQGVDVSTLERREIDGGEYVVAHVREEGRPAGDVLAEALPALIAGISFPKSMRWNWTNVAYARPLRWIVALLGEQVIPFEYAGVVSGRTTRNVRRAQPETLDIASADVYERTLAAHGIMLDMDERRETIWEAAQTLAAEVGGRVPEEAKGDLLDEVANLNEAPVPLRGAFEEKYLSLPREVLVTVMRKHQRYFPVEDAQGNLLPYFITVANGRVDIPTVRAGNEAVIRARYADAAFFWEHDIAQPLEAFRPKLSGLTFQAKLGSMLDKNERIERLTPLFADMLGLNADERAVAERAAYLCKADLVTQMVVEFTSLAGIMGRYYALHSGERPAVANAIFEHTLPRYAGDKLPTSKPGIVLALADRFDSLVGLFAVGLQPKATADPFALRRAALGVVQILVENNIRLDLRAAIRAAAEVQPVPVSEDVQADVLAFITRRLEQWLLEQNWRHDLVQAVLATRAYDPAWAVATLQELADLVETERFQRVLTAYSRPARIVRGREVSATVNPDLFEHEEERALWEAYLAARACLSPESSVREFVDAFETLVAPIDTFFENVFVMAEDETVRANRLALMAAVAGLADGIVDLSHIQGF</sequence>